<protein>
    <recommendedName>
        <fullName evidence="5">Cuticle protein</fullName>
    </recommendedName>
</protein>
<dbReference type="KEGG" id="dpx:DAPPUDRAFT_311515"/>
<dbReference type="GO" id="GO:0042302">
    <property type="term" value="F:structural constituent of cuticle"/>
    <property type="evidence" value="ECO:0007669"/>
    <property type="project" value="UniProtKB-UniRule"/>
</dbReference>
<name>E9FX43_DAPPU</name>
<evidence type="ECO:0000256" key="1">
    <source>
        <dbReference type="ARBA" id="ARBA00022460"/>
    </source>
</evidence>
<dbReference type="STRING" id="6669.E9FX43"/>
<evidence type="ECO:0000313" key="3">
    <source>
        <dbReference type="EMBL" id="EFX88006.1"/>
    </source>
</evidence>
<reference evidence="3 4" key="1">
    <citation type="journal article" date="2011" name="Science">
        <title>The ecoresponsive genome of Daphnia pulex.</title>
        <authorList>
            <person name="Colbourne J.K."/>
            <person name="Pfrender M.E."/>
            <person name="Gilbert D."/>
            <person name="Thomas W.K."/>
            <person name="Tucker A."/>
            <person name="Oakley T.H."/>
            <person name="Tokishita S."/>
            <person name="Aerts A."/>
            <person name="Arnold G.J."/>
            <person name="Basu M.K."/>
            <person name="Bauer D.J."/>
            <person name="Caceres C.E."/>
            <person name="Carmel L."/>
            <person name="Casola C."/>
            <person name="Choi J.H."/>
            <person name="Detter J.C."/>
            <person name="Dong Q."/>
            <person name="Dusheyko S."/>
            <person name="Eads B.D."/>
            <person name="Frohlich T."/>
            <person name="Geiler-Samerotte K.A."/>
            <person name="Gerlach D."/>
            <person name="Hatcher P."/>
            <person name="Jogdeo S."/>
            <person name="Krijgsveld J."/>
            <person name="Kriventseva E.V."/>
            <person name="Kultz D."/>
            <person name="Laforsch C."/>
            <person name="Lindquist E."/>
            <person name="Lopez J."/>
            <person name="Manak J.R."/>
            <person name="Muller J."/>
            <person name="Pangilinan J."/>
            <person name="Patwardhan R.P."/>
            <person name="Pitluck S."/>
            <person name="Pritham E.J."/>
            <person name="Rechtsteiner A."/>
            <person name="Rho M."/>
            <person name="Rogozin I.B."/>
            <person name="Sakarya O."/>
            <person name="Salamov A."/>
            <person name="Schaack S."/>
            <person name="Shapiro H."/>
            <person name="Shiga Y."/>
            <person name="Skalitzky C."/>
            <person name="Smith Z."/>
            <person name="Souvorov A."/>
            <person name="Sung W."/>
            <person name="Tang Z."/>
            <person name="Tsuchiya D."/>
            <person name="Tu H."/>
            <person name="Vos H."/>
            <person name="Wang M."/>
            <person name="Wolf Y.I."/>
            <person name="Yamagata H."/>
            <person name="Yamada T."/>
            <person name="Ye Y."/>
            <person name="Shaw J.R."/>
            <person name="Andrews J."/>
            <person name="Crease T.J."/>
            <person name="Tang H."/>
            <person name="Lucas S.M."/>
            <person name="Robertson H.M."/>
            <person name="Bork P."/>
            <person name="Koonin E.V."/>
            <person name="Zdobnov E.M."/>
            <person name="Grigoriev I.V."/>
            <person name="Lynch M."/>
            <person name="Boore J.L."/>
        </authorList>
    </citation>
    <scope>NUCLEOTIDE SEQUENCE [LARGE SCALE GENOMIC DNA]</scope>
</reference>
<evidence type="ECO:0000313" key="4">
    <source>
        <dbReference type="Proteomes" id="UP000000305"/>
    </source>
</evidence>
<evidence type="ECO:0008006" key="5">
    <source>
        <dbReference type="Google" id="ProtNLM"/>
    </source>
</evidence>
<organism evidence="3 4">
    <name type="scientific">Daphnia pulex</name>
    <name type="common">Water flea</name>
    <dbReference type="NCBI Taxonomy" id="6669"/>
    <lineage>
        <taxon>Eukaryota</taxon>
        <taxon>Metazoa</taxon>
        <taxon>Ecdysozoa</taxon>
        <taxon>Arthropoda</taxon>
        <taxon>Crustacea</taxon>
        <taxon>Branchiopoda</taxon>
        <taxon>Diplostraca</taxon>
        <taxon>Cladocera</taxon>
        <taxon>Anomopoda</taxon>
        <taxon>Daphniidae</taxon>
        <taxon>Daphnia</taxon>
    </lineage>
</organism>
<keyword evidence="4" id="KW-1185">Reference proteome</keyword>
<proteinExistence type="predicted"/>
<dbReference type="InterPro" id="IPR000618">
    <property type="entry name" value="Insect_cuticle"/>
</dbReference>
<dbReference type="PANTHER" id="PTHR12236:SF79">
    <property type="entry name" value="CUTICULAR PROTEIN 50CB-RELATED"/>
    <property type="match status" value="1"/>
</dbReference>
<dbReference type="HOGENOM" id="CLU_075165_4_1_1"/>
<dbReference type="OMA" id="HAPANYN"/>
<dbReference type="Pfam" id="PF00379">
    <property type="entry name" value="Chitin_bind_4"/>
    <property type="match status" value="1"/>
</dbReference>
<accession>E9FX43</accession>
<dbReference type="InterPro" id="IPR051217">
    <property type="entry name" value="Insect_Cuticle_Struc_Prot"/>
</dbReference>
<dbReference type="InParanoid" id="E9FX43"/>
<keyword evidence="1 2" id="KW-0193">Cuticle</keyword>
<dbReference type="EMBL" id="GL732526">
    <property type="protein sequence ID" value="EFX88006.1"/>
    <property type="molecule type" value="Genomic_DNA"/>
</dbReference>
<dbReference type="AlphaFoldDB" id="E9FX43"/>
<dbReference type="PROSITE" id="PS51155">
    <property type="entry name" value="CHIT_BIND_RR_2"/>
    <property type="match status" value="1"/>
</dbReference>
<dbReference type="GO" id="GO:0031012">
    <property type="term" value="C:extracellular matrix"/>
    <property type="evidence" value="ECO:0000318"/>
    <property type="project" value="GO_Central"/>
</dbReference>
<sequence>MRRFTNLTLIQKEVALIVFSLVVFVVATPVPSYHDYNTPSYPEYKEKEYHHAPANYNFKYDAVDHYANFGHEESRKGDFTKGSYYVDLPDGRRQHVNYYVDGHSGYVAEVTYEGEIQYYNDYKSPYYYKSQKQTYQY</sequence>
<dbReference type="PANTHER" id="PTHR12236">
    <property type="entry name" value="STRUCTURAL CONTITUENT OF CUTICLE"/>
    <property type="match status" value="1"/>
</dbReference>
<dbReference type="Proteomes" id="UP000000305">
    <property type="component" value="Unassembled WGS sequence"/>
</dbReference>
<dbReference type="OrthoDB" id="6347793at2759"/>
<evidence type="ECO:0000256" key="2">
    <source>
        <dbReference type="PROSITE-ProRule" id="PRU00497"/>
    </source>
</evidence>
<gene>
    <name evidence="3" type="ORF">DAPPUDRAFT_311515</name>
</gene>